<dbReference type="EMBL" id="JACIJI010000004">
    <property type="protein sequence ID" value="MBB5719386.1"/>
    <property type="molecule type" value="Genomic_DNA"/>
</dbReference>
<evidence type="ECO:0000256" key="1">
    <source>
        <dbReference type="SAM" id="MobiDB-lite"/>
    </source>
</evidence>
<reference evidence="2 3" key="1">
    <citation type="submission" date="2020-08" db="EMBL/GenBank/DDBJ databases">
        <title>Genomic Encyclopedia of Type Strains, Phase IV (KMG-IV): sequencing the most valuable type-strain genomes for metagenomic binning, comparative biology and taxonomic classification.</title>
        <authorList>
            <person name="Goeker M."/>
        </authorList>
    </citation>
    <scope>NUCLEOTIDE SEQUENCE [LARGE SCALE GENOMIC DNA]</scope>
    <source>
        <strain evidence="2 3">DSM 27203</strain>
    </source>
</reference>
<gene>
    <name evidence="2" type="ORF">FHR23_002327</name>
</gene>
<feature type="compositionally biased region" description="Basic and acidic residues" evidence="1">
    <location>
        <begin position="1"/>
        <end position="15"/>
    </location>
</feature>
<comment type="caution">
    <text evidence="2">The sequence shown here is derived from an EMBL/GenBank/DDBJ whole genome shotgun (WGS) entry which is preliminary data.</text>
</comment>
<feature type="region of interest" description="Disordered" evidence="1">
    <location>
        <begin position="1"/>
        <end position="62"/>
    </location>
</feature>
<name>A0A840Z0Z2_9SPHN</name>
<evidence type="ECO:0000313" key="2">
    <source>
        <dbReference type="EMBL" id="MBB5719386.1"/>
    </source>
</evidence>
<feature type="compositionally biased region" description="Polar residues" evidence="1">
    <location>
        <begin position="51"/>
        <end position="62"/>
    </location>
</feature>
<evidence type="ECO:0000313" key="3">
    <source>
        <dbReference type="Proteomes" id="UP000554342"/>
    </source>
</evidence>
<organism evidence="2 3">
    <name type="scientific">Stakelama sediminis</name>
    <dbReference type="NCBI Taxonomy" id="463200"/>
    <lineage>
        <taxon>Bacteria</taxon>
        <taxon>Pseudomonadati</taxon>
        <taxon>Pseudomonadota</taxon>
        <taxon>Alphaproteobacteria</taxon>
        <taxon>Sphingomonadales</taxon>
        <taxon>Sphingomonadaceae</taxon>
        <taxon>Stakelama</taxon>
    </lineage>
</organism>
<accession>A0A840Z0Z2</accession>
<protein>
    <submittedName>
        <fullName evidence="2">Uncharacterized protein</fullName>
    </submittedName>
</protein>
<proteinExistence type="predicted"/>
<keyword evidence="3" id="KW-1185">Reference proteome</keyword>
<dbReference type="Proteomes" id="UP000554342">
    <property type="component" value="Unassembled WGS sequence"/>
</dbReference>
<dbReference type="AlphaFoldDB" id="A0A840Z0Z2"/>
<sequence length="62" mass="6838">MADDKREQVIDERATDSISVTPPEPDAADKEQEQRDLDEELNESMDASDPPASTQPVHKSGD</sequence>
<dbReference type="RefSeq" id="WP_184004082.1">
    <property type="nucleotide sequence ID" value="NZ_BAABIF010000001.1"/>
</dbReference>